<dbReference type="AlphaFoldDB" id="A0A9J6EJD3"/>
<sequence>MPVASTCTTTDSHTPPATATTTREDRKIPFSKSQPLENEGESVATRSASQHDPTGDSADTERFQQVLNRGARRRRARDIAAAAAIPVDQTIVGTVLYRPSASGGTFIGFPCLVLAQALSSRPWVAAICVNLKRNVVAADASTRECHEQLLTIKELRAIAVSAREPADHNTSTSFLCGVDGEPADDSLLPGIKSAVSVLAATREGCTVTLRFTGPVLLEHVTVCWCSFHFSRPGLALCSVWSVAGSATSKKVAAGQAAAYDVGEPAP</sequence>
<organism evidence="2 3">
    <name type="scientific">Rhipicephalus microplus</name>
    <name type="common">Cattle tick</name>
    <name type="synonym">Boophilus microplus</name>
    <dbReference type="NCBI Taxonomy" id="6941"/>
    <lineage>
        <taxon>Eukaryota</taxon>
        <taxon>Metazoa</taxon>
        <taxon>Ecdysozoa</taxon>
        <taxon>Arthropoda</taxon>
        <taxon>Chelicerata</taxon>
        <taxon>Arachnida</taxon>
        <taxon>Acari</taxon>
        <taxon>Parasitiformes</taxon>
        <taxon>Ixodida</taxon>
        <taxon>Ixodoidea</taxon>
        <taxon>Ixodidae</taxon>
        <taxon>Rhipicephalinae</taxon>
        <taxon>Rhipicephalus</taxon>
        <taxon>Boophilus</taxon>
    </lineage>
</organism>
<proteinExistence type="predicted"/>
<reference evidence="2" key="2">
    <citation type="submission" date="2021-09" db="EMBL/GenBank/DDBJ databases">
        <authorList>
            <person name="Jia N."/>
            <person name="Wang J."/>
            <person name="Shi W."/>
            <person name="Du L."/>
            <person name="Sun Y."/>
            <person name="Zhan W."/>
            <person name="Jiang J."/>
            <person name="Wang Q."/>
            <person name="Zhang B."/>
            <person name="Ji P."/>
            <person name="Sakyi L.B."/>
            <person name="Cui X."/>
            <person name="Yuan T."/>
            <person name="Jiang B."/>
            <person name="Yang W."/>
            <person name="Lam T.T.-Y."/>
            <person name="Chang Q."/>
            <person name="Ding S."/>
            <person name="Wang X."/>
            <person name="Zhu J."/>
            <person name="Ruan X."/>
            <person name="Zhao L."/>
            <person name="Wei J."/>
            <person name="Que T."/>
            <person name="Du C."/>
            <person name="Cheng J."/>
            <person name="Dai P."/>
            <person name="Han X."/>
            <person name="Huang E."/>
            <person name="Gao Y."/>
            <person name="Liu J."/>
            <person name="Shao H."/>
            <person name="Ye R."/>
            <person name="Li L."/>
            <person name="Wei W."/>
            <person name="Wang X."/>
            <person name="Wang C."/>
            <person name="Huo Q."/>
            <person name="Li W."/>
            <person name="Guo W."/>
            <person name="Chen H."/>
            <person name="Chen S."/>
            <person name="Zhou L."/>
            <person name="Zhou L."/>
            <person name="Ni X."/>
            <person name="Tian J."/>
            <person name="Zhou Y."/>
            <person name="Sheng Y."/>
            <person name="Liu T."/>
            <person name="Pan Y."/>
            <person name="Xia L."/>
            <person name="Li J."/>
            <person name="Zhao F."/>
            <person name="Cao W."/>
        </authorList>
    </citation>
    <scope>NUCLEOTIDE SEQUENCE</scope>
    <source>
        <strain evidence="2">Rmic-2018</strain>
        <tissue evidence="2">Larvae</tissue>
    </source>
</reference>
<gene>
    <name evidence="2" type="ORF">HPB51_021890</name>
</gene>
<dbReference type="Proteomes" id="UP000821866">
    <property type="component" value="Chromosome 2"/>
</dbReference>
<evidence type="ECO:0000256" key="1">
    <source>
        <dbReference type="SAM" id="MobiDB-lite"/>
    </source>
</evidence>
<protein>
    <submittedName>
        <fullName evidence="2">Uncharacterized protein</fullName>
    </submittedName>
</protein>
<evidence type="ECO:0000313" key="2">
    <source>
        <dbReference type="EMBL" id="KAH8034220.1"/>
    </source>
</evidence>
<name>A0A9J6EJD3_RHIMP</name>
<keyword evidence="3" id="KW-1185">Reference proteome</keyword>
<feature type="region of interest" description="Disordered" evidence="1">
    <location>
        <begin position="1"/>
        <end position="62"/>
    </location>
</feature>
<reference evidence="2" key="1">
    <citation type="journal article" date="2020" name="Cell">
        <title>Large-Scale Comparative Analyses of Tick Genomes Elucidate Their Genetic Diversity and Vector Capacities.</title>
        <authorList>
            <consortium name="Tick Genome and Microbiome Consortium (TIGMIC)"/>
            <person name="Jia N."/>
            <person name="Wang J."/>
            <person name="Shi W."/>
            <person name="Du L."/>
            <person name="Sun Y."/>
            <person name="Zhan W."/>
            <person name="Jiang J.F."/>
            <person name="Wang Q."/>
            <person name="Zhang B."/>
            <person name="Ji P."/>
            <person name="Bell-Sakyi L."/>
            <person name="Cui X.M."/>
            <person name="Yuan T.T."/>
            <person name="Jiang B.G."/>
            <person name="Yang W.F."/>
            <person name="Lam T.T."/>
            <person name="Chang Q.C."/>
            <person name="Ding S.J."/>
            <person name="Wang X.J."/>
            <person name="Zhu J.G."/>
            <person name="Ruan X.D."/>
            <person name="Zhao L."/>
            <person name="Wei J.T."/>
            <person name="Ye R.Z."/>
            <person name="Que T.C."/>
            <person name="Du C.H."/>
            <person name="Zhou Y.H."/>
            <person name="Cheng J.X."/>
            <person name="Dai P.F."/>
            <person name="Guo W.B."/>
            <person name="Han X.H."/>
            <person name="Huang E.J."/>
            <person name="Li L.F."/>
            <person name="Wei W."/>
            <person name="Gao Y.C."/>
            <person name="Liu J.Z."/>
            <person name="Shao H.Z."/>
            <person name="Wang X."/>
            <person name="Wang C.C."/>
            <person name="Yang T.C."/>
            <person name="Huo Q.B."/>
            <person name="Li W."/>
            <person name="Chen H.Y."/>
            <person name="Chen S.E."/>
            <person name="Zhou L.G."/>
            <person name="Ni X.B."/>
            <person name="Tian J.H."/>
            <person name="Sheng Y."/>
            <person name="Liu T."/>
            <person name="Pan Y.S."/>
            <person name="Xia L.Y."/>
            <person name="Li J."/>
            <person name="Zhao F."/>
            <person name="Cao W.C."/>
        </authorList>
    </citation>
    <scope>NUCLEOTIDE SEQUENCE</scope>
    <source>
        <strain evidence="2">Rmic-2018</strain>
    </source>
</reference>
<comment type="caution">
    <text evidence="2">The sequence shown here is derived from an EMBL/GenBank/DDBJ whole genome shotgun (WGS) entry which is preliminary data.</text>
</comment>
<accession>A0A9J6EJD3</accession>
<evidence type="ECO:0000313" key="3">
    <source>
        <dbReference type="Proteomes" id="UP000821866"/>
    </source>
</evidence>
<feature type="compositionally biased region" description="Polar residues" evidence="1">
    <location>
        <begin position="1"/>
        <end position="21"/>
    </location>
</feature>
<dbReference type="EMBL" id="JABSTU010000004">
    <property type="protein sequence ID" value="KAH8034220.1"/>
    <property type="molecule type" value="Genomic_DNA"/>
</dbReference>